<organism evidence="1 2">
    <name type="scientific">Terrabacter aerolatus</name>
    <dbReference type="NCBI Taxonomy" id="422442"/>
    <lineage>
        <taxon>Bacteria</taxon>
        <taxon>Bacillati</taxon>
        <taxon>Actinomycetota</taxon>
        <taxon>Actinomycetes</taxon>
        <taxon>Micrococcales</taxon>
        <taxon>Intrasporangiaceae</taxon>
        <taxon>Terrabacter</taxon>
    </lineage>
</organism>
<dbReference type="Proteomes" id="UP000321534">
    <property type="component" value="Unassembled WGS sequence"/>
</dbReference>
<accession>A0A512D4G5</accession>
<reference evidence="1 2" key="1">
    <citation type="submission" date="2019-07" db="EMBL/GenBank/DDBJ databases">
        <title>Whole genome shotgun sequence of Terrabacter aerolatus NBRC 106305.</title>
        <authorList>
            <person name="Hosoyama A."/>
            <person name="Uohara A."/>
            <person name="Ohji S."/>
            <person name="Ichikawa N."/>
        </authorList>
    </citation>
    <scope>NUCLEOTIDE SEQUENCE [LARGE SCALE GENOMIC DNA]</scope>
    <source>
        <strain evidence="1 2">NBRC 106305</strain>
    </source>
</reference>
<name>A0A512D4G5_9MICO</name>
<dbReference type="EMBL" id="BJYX01000016">
    <property type="protein sequence ID" value="GEO31140.1"/>
    <property type="molecule type" value="Genomic_DNA"/>
</dbReference>
<proteinExistence type="predicted"/>
<evidence type="ECO:0000313" key="2">
    <source>
        <dbReference type="Proteomes" id="UP000321534"/>
    </source>
</evidence>
<dbReference type="AlphaFoldDB" id="A0A512D4G5"/>
<sequence length="68" mass="7164">MGDIAAKVDKAFEASSVSELADAPVDALQGVSAADAEHLKAAFNIKTVRDLGTNKYFLWAQAIAKLAE</sequence>
<protein>
    <submittedName>
        <fullName evidence="1">Uncharacterized protein</fullName>
    </submittedName>
</protein>
<dbReference type="RefSeq" id="WP_147067550.1">
    <property type="nucleotide sequence ID" value="NZ_BAAARO010000011.1"/>
</dbReference>
<dbReference type="OrthoDB" id="332209at2"/>
<comment type="caution">
    <text evidence="1">The sequence shown here is derived from an EMBL/GenBank/DDBJ whole genome shotgun (WGS) entry which is preliminary data.</text>
</comment>
<gene>
    <name evidence="1" type="ORF">TAE01_29500</name>
</gene>
<evidence type="ECO:0000313" key="1">
    <source>
        <dbReference type="EMBL" id="GEO31140.1"/>
    </source>
</evidence>
<keyword evidence="2" id="KW-1185">Reference proteome</keyword>